<accession>A0ACB8E6B8</accession>
<organism evidence="1 2">
    <name type="scientific">Sphaerodactylus townsendi</name>
    <dbReference type="NCBI Taxonomy" id="933632"/>
    <lineage>
        <taxon>Eukaryota</taxon>
        <taxon>Metazoa</taxon>
        <taxon>Chordata</taxon>
        <taxon>Craniata</taxon>
        <taxon>Vertebrata</taxon>
        <taxon>Euteleostomi</taxon>
        <taxon>Lepidosauria</taxon>
        <taxon>Squamata</taxon>
        <taxon>Bifurcata</taxon>
        <taxon>Gekkota</taxon>
        <taxon>Sphaerodactylidae</taxon>
        <taxon>Sphaerodactylus</taxon>
    </lineage>
</organism>
<gene>
    <name evidence="1" type="ORF">K3G42_001115</name>
</gene>
<evidence type="ECO:0000313" key="1">
    <source>
        <dbReference type="EMBL" id="KAH7987880.1"/>
    </source>
</evidence>
<keyword evidence="2" id="KW-1185">Reference proteome</keyword>
<evidence type="ECO:0000313" key="2">
    <source>
        <dbReference type="Proteomes" id="UP000827872"/>
    </source>
</evidence>
<comment type="caution">
    <text evidence="1">The sequence shown here is derived from an EMBL/GenBank/DDBJ whole genome shotgun (WGS) entry which is preliminary data.</text>
</comment>
<proteinExistence type="predicted"/>
<sequence length="168" mass="18439">MMQVVAFRHKWVASFASKERWLHDVGLLLGREVAAWLMSAPELGNFDQCMLALHDQFEDSFQEEKANMLLTTCCVHTWPEATCVNFCKDGLDAEACIGWRLTLHVDGGRSKKKKSVTKPTKKDLEPASQPGLGTAVQGSVPESEISGKNLMIKEAGVPQLQGNGPDLA</sequence>
<protein>
    <submittedName>
        <fullName evidence="1">Uncharacterized protein</fullName>
    </submittedName>
</protein>
<dbReference type="EMBL" id="CM037623">
    <property type="protein sequence ID" value="KAH7987880.1"/>
    <property type="molecule type" value="Genomic_DNA"/>
</dbReference>
<name>A0ACB8E6B8_9SAUR</name>
<dbReference type="Proteomes" id="UP000827872">
    <property type="component" value="Linkage Group LG10"/>
</dbReference>
<reference evidence="1" key="1">
    <citation type="submission" date="2021-08" db="EMBL/GenBank/DDBJ databases">
        <title>The first chromosome-level gecko genome reveals the dynamic sex chromosomes of Neotropical dwarf geckos (Sphaerodactylidae: Sphaerodactylus).</title>
        <authorList>
            <person name="Pinto B.J."/>
            <person name="Keating S.E."/>
            <person name="Gamble T."/>
        </authorList>
    </citation>
    <scope>NUCLEOTIDE SEQUENCE</scope>
    <source>
        <strain evidence="1">TG3544</strain>
    </source>
</reference>